<dbReference type="Proteomes" id="UP000886998">
    <property type="component" value="Unassembled WGS sequence"/>
</dbReference>
<evidence type="ECO:0000313" key="3">
    <source>
        <dbReference type="Proteomes" id="UP000886998"/>
    </source>
</evidence>
<dbReference type="OrthoDB" id="269822at2759"/>
<evidence type="ECO:0000313" key="2">
    <source>
        <dbReference type="EMBL" id="GFY56979.1"/>
    </source>
</evidence>
<name>A0A8X6XPB3_9ARAC</name>
<dbReference type="AlphaFoldDB" id="A0A8X6XPB3"/>
<evidence type="ECO:0000256" key="1">
    <source>
        <dbReference type="SAM" id="MobiDB-lite"/>
    </source>
</evidence>
<protein>
    <submittedName>
        <fullName evidence="2">Phosphoinositide phospholipase C</fullName>
    </submittedName>
</protein>
<reference evidence="2" key="1">
    <citation type="submission" date="2020-08" db="EMBL/GenBank/DDBJ databases">
        <title>Multicomponent nature underlies the extraordinary mechanical properties of spider dragline silk.</title>
        <authorList>
            <person name="Kono N."/>
            <person name="Nakamura H."/>
            <person name="Mori M."/>
            <person name="Yoshida Y."/>
            <person name="Ohtoshi R."/>
            <person name="Malay A.D."/>
            <person name="Moran D.A.P."/>
            <person name="Tomita M."/>
            <person name="Numata K."/>
            <person name="Arakawa K."/>
        </authorList>
    </citation>
    <scope>NUCLEOTIDE SEQUENCE</scope>
</reference>
<dbReference type="EMBL" id="BMAV01011248">
    <property type="protein sequence ID" value="GFY56979.1"/>
    <property type="molecule type" value="Genomic_DNA"/>
</dbReference>
<gene>
    <name evidence="2" type="primary">PLCL2_2</name>
    <name evidence="2" type="ORF">TNIN_320191</name>
</gene>
<proteinExistence type="predicted"/>
<feature type="region of interest" description="Disordered" evidence="1">
    <location>
        <begin position="219"/>
        <end position="252"/>
    </location>
</feature>
<comment type="caution">
    <text evidence="2">The sequence shown here is derived from an EMBL/GenBank/DDBJ whole genome shotgun (WGS) entry which is preliminary data.</text>
</comment>
<accession>A0A8X6XPB3</accession>
<sequence length="252" mass="27894">MTTRSEKQRSKRRKAWLNMKSIGIKQADDIFKNAANHLAEAHKMRVDEEQAMLDLCKECGLPDHANIVQCVRILSLRMASCPGLSSWEIENINSLTDLCKTGEATWCEMMQNTSSLGLKGRKVEKVVESFLWNMTMLATQTDLLKSVYEQSSTAINQLSNLMPVFCKLFQKERESITANVSNAAVTPVLTNQINLLPSEPLPVTPTSPGDGRLRGILKKTSTSSTVQPLGNQTDNGGSTVFFPGNTTENTNR</sequence>
<organism evidence="2 3">
    <name type="scientific">Trichonephila inaurata madagascariensis</name>
    <dbReference type="NCBI Taxonomy" id="2747483"/>
    <lineage>
        <taxon>Eukaryota</taxon>
        <taxon>Metazoa</taxon>
        <taxon>Ecdysozoa</taxon>
        <taxon>Arthropoda</taxon>
        <taxon>Chelicerata</taxon>
        <taxon>Arachnida</taxon>
        <taxon>Araneae</taxon>
        <taxon>Araneomorphae</taxon>
        <taxon>Entelegynae</taxon>
        <taxon>Araneoidea</taxon>
        <taxon>Nephilidae</taxon>
        <taxon>Trichonephila</taxon>
        <taxon>Trichonephila inaurata</taxon>
    </lineage>
</organism>
<keyword evidence="3" id="KW-1185">Reference proteome</keyword>